<accession>A0A8H7LIE4</accession>
<evidence type="ECO:0000313" key="18">
    <source>
        <dbReference type="EMBL" id="KAF8678212.1"/>
    </source>
</evidence>
<evidence type="ECO:0000256" key="12">
    <source>
        <dbReference type="ARBA" id="ARBA00023326"/>
    </source>
</evidence>
<keyword evidence="10" id="KW-1015">Disulfide bond</keyword>
<dbReference type="PANTHER" id="PTHR33353">
    <property type="entry name" value="PUTATIVE (AFU_ORTHOLOGUE AFUA_1G12560)-RELATED"/>
    <property type="match status" value="1"/>
</dbReference>
<evidence type="ECO:0000256" key="7">
    <source>
        <dbReference type="ARBA" id="ARBA00023002"/>
    </source>
</evidence>
<dbReference type="CDD" id="cd21175">
    <property type="entry name" value="LPMO_AA9"/>
    <property type="match status" value="1"/>
</dbReference>
<dbReference type="Pfam" id="PF03443">
    <property type="entry name" value="AA9"/>
    <property type="match status" value="1"/>
</dbReference>
<dbReference type="InterPro" id="IPR049892">
    <property type="entry name" value="AA9"/>
</dbReference>
<dbReference type="GO" id="GO:0046872">
    <property type="term" value="F:metal ion binding"/>
    <property type="evidence" value="ECO:0007669"/>
    <property type="project" value="UniProtKB-KW"/>
</dbReference>
<gene>
    <name evidence="18" type="ORF">RHS04_05605</name>
</gene>
<dbReference type="Gene3D" id="2.70.50.70">
    <property type="match status" value="1"/>
</dbReference>
<evidence type="ECO:0000256" key="14">
    <source>
        <dbReference type="ARBA" id="ARBA00045077"/>
    </source>
</evidence>
<keyword evidence="3" id="KW-0964">Secreted</keyword>
<name>A0A8H7LIE4_9AGAM</name>
<dbReference type="EMBL" id="JACYCC010000039">
    <property type="protein sequence ID" value="KAF8678212.1"/>
    <property type="molecule type" value="Genomic_DNA"/>
</dbReference>
<evidence type="ECO:0000256" key="2">
    <source>
        <dbReference type="ARBA" id="ARBA00004613"/>
    </source>
</evidence>
<comment type="cofactor">
    <cofactor evidence="1">
        <name>Cu(2+)</name>
        <dbReference type="ChEBI" id="CHEBI:29036"/>
    </cofactor>
</comment>
<reference evidence="18" key="1">
    <citation type="submission" date="2020-09" db="EMBL/GenBank/DDBJ databases">
        <title>Comparative genome analyses of four rice-infecting Rhizoctonia solani isolates reveal extensive enrichment of homogalacturonan modification genes.</title>
        <authorList>
            <person name="Lee D.-Y."/>
            <person name="Jeon J."/>
            <person name="Kim K.-T."/>
            <person name="Cheong K."/>
            <person name="Song H."/>
            <person name="Choi G."/>
            <person name="Ko J."/>
            <person name="Opiyo S.O."/>
            <person name="Zuo S."/>
            <person name="Madhav S."/>
            <person name="Lee Y.-H."/>
            <person name="Wang G.-L."/>
        </authorList>
    </citation>
    <scope>NUCLEOTIDE SEQUENCE</scope>
    <source>
        <strain evidence="18">AG1-IA YN-7</strain>
    </source>
</reference>
<keyword evidence="11" id="KW-0119">Carbohydrate metabolism</keyword>
<keyword evidence="12" id="KW-0624">Polysaccharide degradation</keyword>
<dbReference type="GO" id="GO:0005576">
    <property type="term" value="C:extracellular region"/>
    <property type="evidence" value="ECO:0007669"/>
    <property type="project" value="UniProtKB-SubCell"/>
</dbReference>
<keyword evidence="9" id="KW-0503">Monooxygenase</keyword>
<evidence type="ECO:0000259" key="17">
    <source>
        <dbReference type="Pfam" id="PF03443"/>
    </source>
</evidence>
<dbReference type="EC" id="1.14.99.56" evidence="15"/>
<keyword evidence="5 16" id="KW-0732">Signal</keyword>
<evidence type="ECO:0000256" key="4">
    <source>
        <dbReference type="ARBA" id="ARBA00022723"/>
    </source>
</evidence>
<evidence type="ECO:0000256" key="15">
    <source>
        <dbReference type="ARBA" id="ARBA00047174"/>
    </source>
</evidence>
<comment type="catalytic activity">
    <reaction evidence="14">
        <text>[(1-&gt;4)-beta-D-glucosyl]n+m + reduced acceptor + O2 = 4-dehydro-beta-D-glucosyl-[(1-&gt;4)-beta-D-glucosyl]n-1 + [(1-&gt;4)-beta-D-glucosyl]m + acceptor + H2O.</text>
        <dbReference type="EC" id="1.14.99.56"/>
    </reaction>
</comment>
<keyword evidence="8" id="KW-0186">Copper</keyword>
<feature type="chain" id="PRO_5034661505" description="lytic cellulose monooxygenase (C4-dehydrogenating)" evidence="16">
    <location>
        <begin position="19"/>
        <end position="233"/>
    </location>
</feature>
<evidence type="ECO:0000313" key="19">
    <source>
        <dbReference type="Proteomes" id="UP000650582"/>
    </source>
</evidence>
<proteinExistence type="inferred from homology"/>
<dbReference type="Proteomes" id="UP000650582">
    <property type="component" value="Unassembled WGS sequence"/>
</dbReference>
<evidence type="ECO:0000256" key="5">
    <source>
        <dbReference type="ARBA" id="ARBA00022729"/>
    </source>
</evidence>
<evidence type="ECO:0000256" key="13">
    <source>
        <dbReference type="ARBA" id="ARBA00044502"/>
    </source>
</evidence>
<feature type="signal peptide" evidence="16">
    <location>
        <begin position="1"/>
        <end position="18"/>
    </location>
</feature>
<evidence type="ECO:0000256" key="3">
    <source>
        <dbReference type="ARBA" id="ARBA00022525"/>
    </source>
</evidence>
<sequence>MKSIFALLTLAFIQPALGHYRFYKYIDPAGTVTGEYTYVRANTNMNSPVTDVTSNDFRCNVGGLASGNKTSTATVAAGSTVGFESDIAAGLIHPGPLQVYLGQVPAGKTAATWDGSGASWFKIYALGANFSSGSLAWPSDEKKTFKFKIPSNTPAGNYLLRAEHIALHGASTVGGAQFYISCAQLSITGNGSGNPAKVSIPGVYKGTESGILINIYWPPVTNYTLPGPAVWSG</sequence>
<dbReference type="AlphaFoldDB" id="A0A8H7LIE4"/>
<evidence type="ECO:0000256" key="11">
    <source>
        <dbReference type="ARBA" id="ARBA00023277"/>
    </source>
</evidence>
<comment type="subcellular location">
    <subcellularLocation>
        <location evidence="2">Secreted</location>
    </subcellularLocation>
</comment>
<evidence type="ECO:0000256" key="16">
    <source>
        <dbReference type="SAM" id="SignalP"/>
    </source>
</evidence>
<comment type="caution">
    <text evidence="18">The sequence shown here is derived from an EMBL/GenBank/DDBJ whole genome shotgun (WGS) entry which is preliminary data.</text>
</comment>
<evidence type="ECO:0000256" key="8">
    <source>
        <dbReference type="ARBA" id="ARBA00023008"/>
    </source>
</evidence>
<evidence type="ECO:0000256" key="1">
    <source>
        <dbReference type="ARBA" id="ARBA00001973"/>
    </source>
</evidence>
<dbReference type="GO" id="GO:0004497">
    <property type="term" value="F:monooxygenase activity"/>
    <property type="evidence" value="ECO:0007669"/>
    <property type="project" value="UniProtKB-KW"/>
</dbReference>
<keyword evidence="6" id="KW-0136">Cellulose degradation</keyword>
<protein>
    <recommendedName>
        <fullName evidence="15">lytic cellulose monooxygenase (C4-dehydrogenating)</fullName>
        <ecNumber evidence="15">1.14.99.56</ecNumber>
    </recommendedName>
</protein>
<organism evidence="18 19">
    <name type="scientific">Rhizoctonia solani</name>
    <dbReference type="NCBI Taxonomy" id="456999"/>
    <lineage>
        <taxon>Eukaryota</taxon>
        <taxon>Fungi</taxon>
        <taxon>Dikarya</taxon>
        <taxon>Basidiomycota</taxon>
        <taxon>Agaricomycotina</taxon>
        <taxon>Agaricomycetes</taxon>
        <taxon>Cantharellales</taxon>
        <taxon>Ceratobasidiaceae</taxon>
        <taxon>Rhizoctonia</taxon>
    </lineage>
</organism>
<dbReference type="InterPro" id="IPR005103">
    <property type="entry name" value="AA9_LPMO"/>
</dbReference>
<evidence type="ECO:0000256" key="10">
    <source>
        <dbReference type="ARBA" id="ARBA00023157"/>
    </source>
</evidence>
<feature type="domain" description="Auxiliary Activity family 9 catalytic" evidence="17">
    <location>
        <begin position="36"/>
        <end position="223"/>
    </location>
</feature>
<comment type="similarity">
    <text evidence="13">Belongs to the polysaccharide monooxygenase AA9 family.</text>
</comment>
<evidence type="ECO:0000256" key="6">
    <source>
        <dbReference type="ARBA" id="ARBA00023001"/>
    </source>
</evidence>
<evidence type="ECO:0000256" key="9">
    <source>
        <dbReference type="ARBA" id="ARBA00023033"/>
    </source>
</evidence>
<dbReference type="PANTHER" id="PTHR33353:SF10">
    <property type="entry name" value="ENDO-BETA-1,4-GLUCANASE D"/>
    <property type="match status" value="1"/>
</dbReference>
<keyword evidence="4" id="KW-0479">Metal-binding</keyword>
<dbReference type="GO" id="GO:0030245">
    <property type="term" value="P:cellulose catabolic process"/>
    <property type="evidence" value="ECO:0007669"/>
    <property type="project" value="UniProtKB-KW"/>
</dbReference>
<keyword evidence="7" id="KW-0560">Oxidoreductase</keyword>